<protein>
    <submittedName>
        <fullName evidence="1">Uncharacterized protein</fullName>
    </submittedName>
</protein>
<evidence type="ECO:0000313" key="3">
    <source>
        <dbReference type="Proteomes" id="UP000483820"/>
    </source>
</evidence>
<dbReference type="EMBL" id="WUAV01000006">
    <property type="protein sequence ID" value="KAF1746533.1"/>
    <property type="molecule type" value="Genomic_DNA"/>
</dbReference>
<evidence type="ECO:0000313" key="2">
    <source>
        <dbReference type="EMBL" id="KAF1746534.1"/>
    </source>
</evidence>
<dbReference type="AlphaFoldDB" id="A0A6A5FVG3"/>
<dbReference type="RefSeq" id="XP_003105733.2">
    <property type="nucleotide sequence ID" value="XM_003105685.2"/>
</dbReference>
<gene>
    <name evidence="1" type="ORF">GCK72_022989</name>
    <name evidence="2" type="ORF">GCK72_022990</name>
</gene>
<accession>A0A6A5FVG3</accession>
<sequence length="159" mass="17319">MSTSGENNESSTGNQARTLVEWIKETSVGFLSEEELKKEPVNVLRKTVDEAQGSFRGTVTTISLFTELSKVITVDPLGPEAFGECVHDLIIMHNPFSGPKIYVSVSIESPERNQPLGTCFGKLNAITGETISNCLENSGQDLELNTPNITIKLTYLVSP</sequence>
<organism evidence="1 3">
    <name type="scientific">Caenorhabditis remanei</name>
    <name type="common">Caenorhabditis vulgaris</name>
    <dbReference type="NCBI Taxonomy" id="31234"/>
    <lineage>
        <taxon>Eukaryota</taxon>
        <taxon>Metazoa</taxon>
        <taxon>Ecdysozoa</taxon>
        <taxon>Nematoda</taxon>
        <taxon>Chromadorea</taxon>
        <taxon>Rhabditida</taxon>
        <taxon>Rhabditina</taxon>
        <taxon>Rhabditomorpha</taxon>
        <taxon>Rhabditoidea</taxon>
        <taxon>Rhabditidae</taxon>
        <taxon>Peloderinae</taxon>
        <taxon>Caenorhabditis</taxon>
    </lineage>
</organism>
<dbReference type="KEGG" id="crq:GCK72_022989"/>
<dbReference type="CTD" id="9817720"/>
<name>A0A6A5FVG3_CAERE</name>
<evidence type="ECO:0000313" key="1">
    <source>
        <dbReference type="EMBL" id="KAF1746533.1"/>
    </source>
</evidence>
<proteinExistence type="predicted"/>
<dbReference type="GeneID" id="9817720"/>
<comment type="caution">
    <text evidence="1">The sequence shown here is derived from an EMBL/GenBank/DDBJ whole genome shotgun (WGS) entry which is preliminary data.</text>
</comment>
<dbReference type="Proteomes" id="UP000483820">
    <property type="component" value="Chromosome X"/>
</dbReference>
<reference evidence="1 3" key="1">
    <citation type="submission" date="2019-12" db="EMBL/GenBank/DDBJ databases">
        <title>Chromosome-level assembly of the Caenorhabditis remanei genome.</title>
        <authorList>
            <person name="Teterina A.A."/>
            <person name="Willis J.H."/>
            <person name="Phillips P.C."/>
        </authorList>
    </citation>
    <scope>NUCLEOTIDE SEQUENCE [LARGE SCALE GENOMIC DNA]</scope>
    <source>
        <strain evidence="1 3">PX506</strain>
        <tissue evidence="1">Whole organism</tissue>
    </source>
</reference>
<dbReference type="EMBL" id="WUAV01000006">
    <property type="protein sequence ID" value="KAF1746534.1"/>
    <property type="molecule type" value="Genomic_DNA"/>
</dbReference>